<dbReference type="EMBL" id="CP123872">
    <property type="protein sequence ID" value="WND01764.1"/>
    <property type="molecule type" value="Genomic_DNA"/>
</dbReference>
<gene>
    <name evidence="1" type="ORF">QGN29_09380</name>
</gene>
<protein>
    <recommendedName>
        <fullName evidence="3">HPt domain-containing protein</fullName>
    </recommendedName>
</protein>
<dbReference type="SUPFAM" id="SSF47226">
    <property type="entry name" value="Histidine-containing phosphotransfer domain, HPT domain"/>
    <property type="match status" value="1"/>
</dbReference>
<keyword evidence="2" id="KW-1185">Reference proteome</keyword>
<evidence type="ECO:0008006" key="3">
    <source>
        <dbReference type="Google" id="ProtNLM"/>
    </source>
</evidence>
<dbReference type="Proteomes" id="UP001268683">
    <property type="component" value="Chromosome"/>
</dbReference>
<reference evidence="1" key="1">
    <citation type="submission" date="2023-04" db="EMBL/GenBank/DDBJ databases">
        <title>Complete genome sequence of Temperatibacter marinus.</title>
        <authorList>
            <person name="Rong J.-C."/>
            <person name="Yi M.-L."/>
            <person name="Zhao Q."/>
        </authorList>
    </citation>
    <scope>NUCLEOTIDE SEQUENCE</scope>
    <source>
        <strain evidence="1">NBRC 110045</strain>
    </source>
</reference>
<dbReference type="RefSeq" id="WP_310797594.1">
    <property type="nucleotide sequence ID" value="NZ_CP123872.1"/>
</dbReference>
<dbReference type="KEGG" id="tmk:QGN29_09380"/>
<dbReference type="Gene3D" id="1.20.120.160">
    <property type="entry name" value="HPT domain"/>
    <property type="match status" value="1"/>
</dbReference>
<sequence length="134" mass="15686">MKKMKIPSMNEVIETEPVLDLYTFQQLLFPLDEESQKVIINQIKLDLCSILNDIIEASEDDNPQILHAIFHRAKTISGTFGFQRLYKKTEQLCDGFTQDKMKQTKDLHKWLNDNIYLALSELKQVEIKDEKPDD</sequence>
<name>A0AA52H8E7_9PROT</name>
<dbReference type="AlphaFoldDB" id="A0AA52H8E7"/>
<proteinExistence type="predicted"/>
<organism evidence="1 2">
    <name type="scientific">Temperatibacter marinus</name>
    <dbReference type="NCBI Taxonomy" id="1456591"/>
    <lineage>
        <taxon>Bacteria</taxon>
        <taxon>Pseudomonadati</taxon>
        <taxon>Pseudomonadota</taxon>
        <taxon>Alphaproteobacteria</taxon>
        <taxon>Kordiimonadales</taxon>
        <taxon>Temperatibacteraceae</taxon>
        <taxon>Temperatibacter</taxon>
    </lineage>
</organism>
<dbReference type="GO" id="GO:0000160">
    <property type="term" value="P:phosphorelay signal transduction system"/>
    <property type="evidence" value="ECO:0007669"/>
    <property type="project" value="InterPro"/>
</dbReference>
<dbReference type="InterPro" id="IPR036641">
    <property type="entry name" value="HPT_dom_sf"/>
</dbReference>
<accession>A0AA52H8E7</accession>
<evidence type="ECO:0000313" key="2">
    <source>
        <dbReference type="Proteomes" id="UP001268683"/>
    </source>
</evidence>
<evidence type="ECO:0000313" key="1">
    <source>
        <dbReference type="EMBL" id="WND01764.1"/>
    </source>
</evidence>